<keyword evidence="2" id="KW-1185">Reference proteome</keyword>
<proteinExistence type="predicted"/>
<gene>
    <name evidence="1" type="ORF">BG454_18305</name>
</gene>
<reference evidence="1 2" key="1">
    <citation type="submission" date="2017-11" db="EMBL/GenBank/DDBJ databases">
        <title>Revised Sequence and Annotation of the Rhodobaca barguzinensis strain alga05 Genome.</title>
        <authorList>
            <person name="Kopejtka K."/>
            <person name="Tomasch J.M."/>
            <person name="Bunk B."/>
            <person name="Koblizek M."/>
        </authorList>
    </citation>
    <scope>NUCLEOTIDE SEQUENCE [LARGE SCALE GENOMIC DNA]</scope>
    <source>
        <strain evidence="2">alga05</strain>
    </source>
</reference>
<evidence type="ECO:0000313" key="2">
    <source>
        <dbReference type="Proteomes" id="UP000228948"/>
    </source>
</evidence>
<organism evidence="1 2">
    <name type="scientific">Roseinatronobacter bogoriensis subsp. barguzinensis</name>
    <dbReference type="NCBI Taxonomy" id="441209"/>
    <lineage>
        <taxon>Bacteria</taxon>
        <taxon>Pseudomonadati</taxon>
        <taxon>Pseudomonadota</taxon>
        <taxon>Alphaproteobacteria</taxon>
        <taxon>Rhodobacterales</taxon>
        <taxon>Paracoccaceae</taxon>
        <taxon>Roseinatronobacter</taxon>
    </lineage>
</organism>
<dbReference type="KEGG" id="rbg:BG454_18305"/>
<dbReference type="EMBL" id="CP024899">
    <property type="protein sequence ID" value="ATX67523.1"/>
    <property type="molecule type" value="Genomic_DNA"/>
</dbReference>
<dbReference type="AlphaFoldDB" id="A0A2K8KHR9"/>
<sequence length="150" mass="17291">MSSFYLLLRRIKKTVEIEHRHQAEGVDLFAPERTDDLRDLEVAWEDLTETVFDVILQLPVVPEDRDLRRVAFLMKSVFEIEEPCDRAHFVAEARRHRDLFDCAVPGMQGEITTRLIGRFFQVFDQMAELKQFGGTPVKAPPSDCIGMNPA</sequence>
<accession>A0A2K8KHR9</accession>
<evidence type="ECO:0000313" key="1">
    <source>
        <dbReference type="EMBL" id="ATX67523.1"/>
    </source>
</evidence>
<dbReference type="Proteomes" id="UP000228948">
    <property type="component" value="Chromosome"/>
</dbReference>
<name>A0A2K8KHR9_9RHOB</name>
<protein>
    <submittedName>
        <fullName evidence="1">Uncharacterized protein</fullName>
    </submittedName>
</protein>